<keyword evidence="1" id="KW-0677">Repeat</keyword>
<accession>A0A171AMT0</accession>
<evidence type="ECO:0000259" key="5">
    <source>
        <dbReference type="PROSITE" id="PS01180"/>
    </source>
</evidence>
<proteinExistence type="predicted"/>
<dbReference type="SMART" id="SM00042">
    <property type="entry name" value="CUB"/>
    <property type="match status" value="1"/>
</dbReference>
<evidence type="ECO:0000256" key="2">
    <source>
        <dbReference type="ARBA" id="ARBA00023157"/>
    </source>
</evidence>
<dbReference type="PROSITE" id="PS01180">
    <property type="entry name" value="CUB"/>
    <property type="match status" value="1"/>
</dbReference>
<feature type="domain" description="CUB" evidence="5">
    <location>
        <begin position="71"/>
        <end position="181"/>
    </location>
</feature>
<dbReference type="SUPFAM" id="SSF49854">
    <property type="entry name" value="Spermadhesin, CUB domain"/>
    <property type="match status" value="1"/>
</dbReference>
<organism evidence="6">
    <name type="scientific">Triatoma infestans</name>
    <name type="common">Assassin bug</name>
    <dbReference type="NCBI Taxonomy" id="30076"/>
    <lineage>
        <taxon>Eukaryota</taxon>
        <taxon>Metazoa</taxon>
        <taxon>Ecdysozoa</taxon>
        <taxon>Arthropoda</taxon>
        <taxon>Hexapoda</taxon>
        <taxon>Insecta</taxon>
        <taxon>Pterygota</taxon>
        <taxon>Neoptera</taxon>
        <taxon>Paraneoptera</taxon>
        <taxon>Hemiptera</taxon>
        <taxon>Heteroptera</taxon>
        <taxon>Panheteroptera</taxon>
        <taxon>Cimicomorpha</taxon>
        <taxon>Reduviidae</taxon>
        <taxon>Triatominae</taxon>
        <taxon>Triatoma</taxon>
    </lineage>
</organism>
<evidence type="ECO:0000313" key="6">
    <source>
        <dbReference type="EMBL" id="JAS02275.1"/>
    </source>
</evidence>
<dbReference type="Pfam" id="PF00431">
    <property type="entry name" value="CUB"/>
    <property type="match status" value="1"/>
</dbReference>
<dbReference type="InterPro" id="IPR000859">
    <property type="entry name" value="CUB_dom"/>
</dbReference>
<sequence>MLESLLMILYMVLPFMLEKTLHLPRLGTYNGHWSPPPILVPSSAVTIVYMKSQESYFGRFTVEYSVLDTACGGNFISESGTIVSPNYPDNYPPNSECVWTLYTSPGNRVMLEIVELNIEMSESCNSDYLEVRENNNSGKLLGVFCGSEVPNRLYSNQSMWIKFHSSEGSRNNGFKAHYNLVHWW</sequence>
<keyword evidence="2" id="KW-1015">Disulfide bond</keyword>
<dbReference type="CDD" id="cd00041">
    <property type="entry name" value="CUB"/>
    <property type="match status" value="1"/>
</dbReference>
<name>A0A171AMT0_TRIIF</name>
<keyword evidence="4" id="KW-0732">Signal</keyword>
<evidence type="ECO:0000256" key="4">
    <source>
        <dbReference type="SAM" id="SignalP"/>
    </source>
</evidence>
<feature type="chain" id="PRO_5007905346" evidence="4">
    <location>
        <begin position="23"/>
        <end position="184"/>
    </location>
</feature>
<dbReference type="FunFam" id="2.60.120.290:FF:000013">
    <property type="entry name" value="Membrane frizzled-related protein"/>
    <property type="match status" value="1"/>
</dbReference>
<dbReference type="InterPro" id="IPR035914">
    <property type="entry name" value="Sperma_CUB_dom_sf"/>
</dbReference>
<reference evidence="6" key="2">
    <citation type="journal article" date="2017" name="J. Med. Entomol.">
        <title>Transcriptome Analysis of the Triatoma infestans (Hemiptera: Reduviidae) Integument.</title>
        <authorList>
            <person name="Calderon-Fernandez G.M."/>
            <person name="Moriconi D.E."/>
            <person name="Dulbecco A.B."/>
            <person name="Juarez M.P."/>
        </authorList>
    </citation>
    <scope>NUCLEOTIDE SEQUENCE</scope>
    <source>
        <strain evidence="6">Int1</strain>
        <tissue evidence="6">Integument</tissue>
    </source>
</reference>
<comment type="caution">
    <text evidence="3">Lacks conserved residue(s) required for the propagation of feature annotation.</text>
</comment>
<evidence type="ECO:0000256" key="1">
    <source>
        <dbReference type="ARBA" id="ARBA00022737"/>
    </source>
</evidence>
<reference evidence="6" key="1">
    <citation type="submission" date="2016-04" db="EMBL/GenBank/DDBJ databases">
        <authorList>
            <person name="Calderon-Fernandez G.M.Sr."/>
        </authorList>
    </citation>
    <scope>NUCLEOTIDE SEQUENCE</scope>
    <source>
        <strain evidence="6">Int1</strain>
        <tissue evidence="6">Integument</tissue>
    </source>
</reference>
<dbReference type="EMBL" id="GEMB01000865">
    <property type="protein sequence ID" value="JAS02275.1"/>
    <property type="molecule type" value="Transcribed_RNA"/>
</dbReference>
<evidence type="ECO:0000256" key="3">
    <source>
        <dbReference type="PROSITE-ProRule" id="PRU00059"/>
    </source>
</evidence>
<dbReference type="PANTHER" id="PTHR24251:SF30">
    <property type="entry name" value="MEMBRANE FRIZZLED-RELATED PROTEIN"/>
    <property type="match status" value="1"/>
</dbReference>
<dbReference type="AlphaFoldDB" id="A0A171AMT0"/>
<dbReference type="PANTHER" id="PTHR24251">
    <property type="entry name" value="OVOCHYMASE-RELATED"/>
    <property type="match status" value="1"/>
</dbReference>
<dbReference type="Gene3D" id="2.60.120.290">
    <property type="entry name" value="Spermadhesin, CUB domain"/>
    <property type="match status" value="1"/>
</dbReference>
<protein>
    <submittedName>
        <fullName evidence="6">Cubilin-like protein</fullName>
    </submittedName>
</protein>
<feature type="signal peptide" evidence="4">
    <location>
        <begin position="1"/>
        <end position="22"/>
    </location>
</feature>